<name>A0A077ZBT1_TRITR</name>
<accession>A0A077ZBT1</accession>
<proteinExistence type="predicted"/>
<keyword evidence="2" id="KW-1185">Reference proteome</keyword>
<evidence type="ECO:0000313" key="1">
    <source>
        <dbReference type="EMBL" id="CDW56060.1"/>
    </source>
</evidence>
<dbReference type="OrthoDB" id="10395779at2759"/>
<reference evidence="1" key="2">
    <citation type="submission" date="2014-03" db="EMBL/GenBank/DDBJ databases">
        <title>The whipworm genome and dual-species transcriptomics of an intimate host-pathogen interaction.</title>
        <authorList>
            <person name="Foth B.J."/>
            <person name="Tsai I.J."/>
            <person name="Reid A.J."/>
            <person name="Bancroft A.J."/>
            <person name="Nichol S."/>
            <person name="Tracey A."/>
            <person name="Holroyd N."/>
            <person name="Cotton J.A."/>
            <person name="Stanley E.J."/>
            <person name="Zarowiecki M."/>
            <person name="Liu J.Z."/>
            <person name="Huckvale T."/>
            <person name="Cooper P.J."/>
            <person name="Grencis R.K."/>
            <person name="Berriman M."/>
        </authorList>
    </citation>
    <scope>NUCLEOTIDE SEQUENCE [LARGE SCALE GENOMIC DNA]</scope>
</reference>
<sequence length="156" mass="17514">MGAEILKDPIGKQARYLCKAIGILCIDVNVQRSQLEELRELCSQLTEVCPVLNFCFPLALGDRINVIHLCHSRTVEHVLLQALVDKQSIKSVLKLCRRLDSLLQPVSKQQVGTFGELSMVSPVDQSIRRPNSPSTKQGIIVQCEFRQILFESGKTR</sequence>
<dbReference type="AlphaFoldDB" id="A0A077ZBT1"/>
<evidence type="ECO:0000313" key="2">
    <source>
        <dbReference type="Proteomes" id="UP000030665"/>
    </source>
</evidence>
<dbReference type="EMBL" id="HG806005">
    <property type="protein sequence ID" value="CDW56060.1"/>
    <property type="molecule type" value="Genomic_DNA"/>
</dbReference>
<reference evidence="1" key="1">
    <citation type="submission" date="2014-01" db="EMBL/GenBank/DDBJ databases">
        <authorList>
            <person name="Aslett M."/>
        </authorList>
    </citation>
    <scope>NUCLEOTIDE SEQUENCE</scope>
</reference>
<organism evidence="1 2">
    <name type="scientific">Trichuris trichiura</name>
    <name type="common">Whipworm</name>
    <name type="synonym">Trichocephalus trichiurus</name>
    <dbReference type="NCBI Taxonomy" id="36087"/>
    <lineage>
        <taxon>Eukaryota</taxon>
        <taxon>Metazoa</taxon>
        <taxon>Ecdysozoa</taxon>
        <taxon>Nematoda</taxon>
        <taxon>Enoplea</taxon>
        <taxon>Dorylaimia</taxon>
        <taxon>Trichinellida</taxon>
        <taxon>Trichuridae</taxon>
        <taxon>Trichuris</taxon>
    </lineage>
</organism>
<gene>
    <name evidence="1" type="ORF">TTRE_0000433401</name>
</gene>
<dbReference type="Proteomes" id="UP000030665">
    <property type="component" value="Unassembled WGS sequence"/>
</dbReference>
<protein>
    <submittedName>
        <fullName evidence="1">Uncharacterized protein</fullName>
    </submittedName>
</protein>